<evidence type="ECO:0000313" key="2">
    <source>
        <dbReference type="EMBL" id="OGM95255.1"/>
    </source>
</evidence>
<sequence length="314" mass="33623">MKRTLNATLALSLLLLFAFSTTTFAAEQLTVAADSSSGTYSKALGEIVGVCGDENLQIKAAAGVTGGAVGNLDALFNNQADAAFLHSDVYFANAQADPAYNTLKTLVALWKEPIHILALKQSKTPKPKKYMMNDGMYTFTDLADLRGQKVGAAGGGVYTARILQGQGEGGFTVVPFDDGKKLLDALTSGSIAAAIYVGAAPLPNIEKLDKNTYKLLPISEKIGSKVTGVYRPATINYPGLTNGPVKTLAPMATLLTRKFSTEKKIAAQRKFRECFQSKLGELQDTGSRQWQQVDKSDQGVLPWYEIPGSKSQTK</sequence>
<protein>
    <recommendedName>
        <fullName evidence="4">Solute-binding protein family 3/N-terminal domain-containing protein</fullName>
    </recommendedName>
</protein>
<name>A0A1F8E5J6_9BACT</name>
<reference evidence="2 3" key="1">
    <citation type="journal article" date="2016" name="Nat. Commun.">
        <title>Thousands of microbial genomes shed light on interconnected biogeochemical processes in an aquifer system.</title>
        <authorList>
            <person name="Anantharaman K."/>
            <person name="Brown C.T."/>
            <person name="Hug L.A."/>
            <person name="Sharon I."/>
            <person name="Castelle C.J."/>
            <person name="Probst A.J."/>
            <person name="Thomas B.C."/>
            <person name="Singh A."/>
            <person name="Wilkins M.J."/>
            <person name="Karaoz U."/>
            <person name="Brodie E.L."/>
            <person name="Williams K.H."/>
            <person name="Hubbard S.S."/>
            <person name="Banfield J.F."/>
        </authorList>
    </citation>
    <scope>NUCLEOTIDE SEQUENCE [LARGE SCALE GENOMIC DNA]</scope>
</reference>
<dbReference type="PANTHER" id="PTHR42941:SF1">
    <property type="entry name" value="SLL1037 PROTEIN"/>
    <property type="match status" value="1"/>
</dbReference>
<evidence type="ECO:0008006" key="4">
    <source>
        <dbReference type="Google" id="ProtNLM"/>
    </source>
</evidence>
<accession>A0A1F8E5J6</accession>
<evidence type="ECO:0000313" key="3">
    <source>
        <dbReference type="Proteomes" id="UP000179057"/>
    </source>
</evidence>
<dbReference type="Gene3D" id="3.40.190.10">
    <property type="entry name" value="Periplasmic binding protein-like II"/>
    <property type="match status" value="2"/>
</dbReference>
<dbReference type="PANTHER" id="PTHR42941">
    <property type="entry name" value="SLL1037 PROTEIN"/>
    <property type="match status" value="1"/>
</dbReference>
<dbReference type="Pfam" id="PF16868">
    <property type="entry name" value="NMT1_3"/>
    <property type="match status" value="1"/>
</dbReference>
<dbReference type="EMBL" id="MGIV01000009">
    <property type="protein sequence ID" value="OGM95255.1"/>
    <property type="molecule type" value="Genomic_DNA"/>
</dbReference>
<dbReference type="SUPFAM" id="SSF53850">
    <property type="entry name" value="Periplasmic binding protein-like II"/>
    <property type="match status" value="1"/>
</dbReference>
<dbReference type="AlphaFoldDB" id="A0A1F8E5J6"/>
<proteinExistence type="predicted"/>
<dbReference type="Proteomes" id="UP000179057">
    <property type="component" value="Unassembled WGS sequence"/>
</dbReference>
<keyword evidence="1" id="KW-0732">Signal</keyword>
<gene>
    <name evidence="2" type="ORF">A2610_03480</name>
</gene>
<feature type="signal peptide" evidence="1">
    <location>
        <begin position="1"/>
        <end position="25"/>
    </location>
</feature>
<comment type="caution">
    <text evidence="2">The sequence shown here is derived from an EMBL/GenBank/DDBJ whole genome shotgun (WGS) entry which is preliminary data.</text>
</comment>
<organism evidence="2 3">
    <name type="scientific">Candidatus Wolfebacteria bacterium RIFOXYD1_FULL_48_65</name>
    <dbReference type="NCBI Taxonomy" id="1802561"/>
    <lineage>
        <taxon>Bacteria</taxon>
        <taxon>Candidatus Wolfeibacteriota</taxon>
    </lineage>
</organism>
<evidence type="ECO:0000256" key="1">
    <source>
        <dbReference type="SAM" id="SignalP"/>
    </source>
</evidence>
<feature type="chain" id="PRO_5009535309" description="Solute-binding protein family 3/N-terminal domain-containing protein" evidence="1">
    <location>
        <begin position="26"/>
        <end position="314"/>
    </location>
</feature>
<dbReference type="InterPro" id="IPR011852">
    <property type="entry name" value="TRAP_TAXI"/>
</dbReference>